<accession>A0A1A0H870</accession>
<dbReference type="PRINTS" id="PR00503">
    <property type="entry name" value="BROMODOMAIN"/>
</dbReference>
<dbReference type="AlphaFoldDB" id="A0A1A0H870"/>
<keyword evidence="1 2" id="KW-0103">Bromodomain</keyword>
<evidence type="ECO:0000259" key="3">
    <source>
        <dbReference type="PROSITE" id="PS50014"/>
    </source>
</evidence>
<comment type="caution">
    <text evidence="4">The sequence shown here is derived from an EMBL/GenBank/DDBJ whole genome shotgun (WGS) entry which is preliminary data.</text>
</comment>
<dbReference type="PANTHER" id="PTHR15398">
    <property type="entry name" value="BROMODOMAIN-CONTAINING PROTEIN 8"/>
    <property type="match status" value="1"/>
</dbReference>
<feature type="non-terminal residue" evidence="4">
    <location>
        <position position="107"/>
    </location>
</feature>
<proteinExistence type="predicted"/>
<gene>
    <name evidence="4" type="ORF">METBIDRAFT_21432</name>
</gene>
<dbReference type="GeneID" id="30028050"/>
<protein>
    <submittedName>
        <fullName evidence="4">Bromodomain-containing protein</fullName>
    </submittedName>
</protein>
<dbReference type="GO" id="GO:0035267">
    <property type="term" value="C:NuA4 histone acetyltransferase complex"/>
    <property type="evidence" value="ECO:0007669"/>
    <property type="project" value="TreeGrafter"/>
</dbReference>
<evidence type="ECO:0000256" key="2">
    <source>
        <dbReference type="PROSITE-ProRule" id="PRU00035"/>
    </source>
</evidence>
<evidence type="ECO:0000313" key="4">
    <source>
        <dbReference type="EMBL" id="OBA20304.1"/>
    </source>
</evidence>
<feature type="domain" description="Bromo" evidence="3">
    <location>
        <begin position="15"/>
        <end position="86"/>
    </location>
</feature>
<feature type="non-terminal residue" evidence="4">
    <location>
        <position position="1"/>
    </location>
</feature>
<keyword evidence="5" id="KW-1185">Reference proteome</keyword>
<dbReference type="InterPro" id="IPR001487">
    <property type="entry name" value="Bromodomain"/>
</dbReference>
<dbReference type="Gene3D" id="1.20.920.10">
    <property type="entry name" value="Bromodomain-like"/>
    <property type="match status" value="1"/>
</dbReference>
<dbReference type="InterPro" id="IPR036427">
    <property type="entry name" value="Bromodomain-like_sf"/>
</dbReference>
<dbReference type="GO" id="GO:0006325">
    <property type="term" value="P:chromatin organization"/>
    <property type="evidence" value="ECO:0007669"/>
    <property type="project" value="UniProtKB-ARBA"/>
</dbReference>
<organism evidence="4 5">
    <name type="scientific">Metschnikowia bicuspidata var. bicuspidata NRRL YB-4993</name>
    <dbReference type="NCBI Taxonomy" id="869754"/>
    <lineage>
        <taxon>Eukaryota</taxon>
        <taxon>Fungi</taxon>
        <taxon>Dikarya</taxon>
        <taxon>Ascomycota</taxon>
        <taxon>Saccharomycotina</taxon>
        <taxon>Pichiomycetes</taxon>
        <taxon>Metschnikowiaceae</taxon>
        <taxon>Metschnikowia</taxon>
    </lineage>
</organism>
<dbReference type="Pfam" id="PF00439">
    <property type="entry name" value="Bromodomain"/>
    <property type="match status" value="1"/>
</dbReference>
<evidence type="ECO:0000313" key="5">
    <source>
        <dbReference type="Proteomes" id="UP000092555"/>
    </source>
</evidence>
<evidence type="ECO:0000256" key="1">
    <source>
        <dbReference type="ARBA" id="ARBA00023117"/>
    </source>
</evidence>
<reference evidence="4 5" key="1">
    <citation type="submission" date="2016-05" db="EMBL/GenBank/DDBJ databases">
        <title>Comparative genomics of biotechnologically important yeasts.</title>
        <authorList>
            <consortium name="DOE Joint Genome Institute"/>
            <person name="Riley R."/>
            <person name="Haridas S."/>
            <person name="Wolfe K.H."/>
            <person name="Lopes M.R."/>
            <person name="Hittinger C.T."/>
            <person name="Goker M."/>
            <person name="Salamov A."/>
            <person name="Wisecaver J."/>
            <person name="Long T.M."/>
            <person name="Aerts A.L."/>
            <person name="Barry K."/>
            <person name="Choi C."/>
            <person name="Clum A."/>
            <person name="Coughlan A.Y."/>
            <person name="Deshpande S."/>
            <person name="Douglass A.P."/>
            <person name="Hanson S.J."/>
            <person name="Klenk H.-P."/>
            <person name="LaButti K."/>
            <person name="Lapidus A."/>
            <person name="Lindquist E."/>
            <person name="Lipzen A."/>
            <person name="Meier-kolthoff J.P."/>
            <person name="Ohm R.A."/>
            <person name="Otillar R.P."/>
            <person name="Pangilinan J."/>
            <person name="Peng Y."/>
            <person name="Rokas A."/>
            <person name="Rosa C.A."/>
            <person name="Scheuner C."/>
            <person name="Sibirny A.A."/>
            <person name="Slot J.C."/>
            <person name="Stielow J.B."/>
            <person name="Sun H."/>
            <person name="Kurtzman C.P."/>
            <person name="Blackwell M."/>
            <person name="Grigoriev I.V."/>
            <person name="Jeffries T.W."/>
        </authorList>
    </citation>
    <scope>NUCLEOTIDE SEQUENCE [LARGE SCALE GENOMIC DNA]</scope>
    <source>
        <strain evidence="4 5">NRRL YB-4993</strain>
    </source>
</reference>
<dbReference type="EMBL" id="LXTC01000004">
    <property type="protein sequence ID" value="OBA20304.1"/>
    <property type="molecule type" value="Genomic_DNA"/>
</dbReference>
<dbReference type="PANTHER" id="PTHR15398:SF4">
    <property type="entry name" value="BROMODOMAIN-CONTAINING PROTEIN 8 ISOFORM X1"/>
    <property type="match status" value="1"/>
</dbReference>
<dbReference type="Proteomes" id="UP000092555">
    <property type="component" value="Unassembled WGS sequence"/>
</dbReference>
<dbReference type="OrthoDB" id="21449at2759"/>
<dbReference type="STRING" id="869754.A0A1A0H870"/>
<dbReference type="SMART" id="SM00297">
    <property type="entry name" value="BROMO"/>
    <property type="match status" value="1"/>
</dbReference>
<dbReference type="PROSITE" id="PS50014">
    <property type="entry name" value="BROMODOMAIN_2"/>
    <property type="match status" value="1"/>
</dbReference>
<name>A0A1A0H870_9ASCO</name>
<dbReference type="RefSeq" id="XP_018710826.1">
    <property type="nucleotide sequence ID" value="XM_018855074.1"/>
</dbReference>
<sequence>KRFQTIAVNLIKSIEAHRFSSPFLAAVNAPNYKKVIKHPKDLKSILKGVKKKQDQAVYTTVKELERDIILMFTNCVMFNKLLAPLVQMAQEMKDDARNTFKMFEEAE</sequence>
<dbReference type="SUPFAM" id="SSF47370">
    <property type="entry name" value="Bromodomain"/>
    <property type="match status" value="1"/>
</dbReference>